<evidence type="ECO:0000259" key="1">
    <source>
        <dbReference type="Pfam" id="PF09995"/>
    </source>
</evidence>
<dbReference type="EMBL" id="JAXAVX010000003">
    <property type="protein sequence ID" value="MDX8151813.1"/>
    <property type="molecule type" value="Genomic_DNA"/>
</dbReference>
<dbReference type="InterPro" id="IPR018713">
    <property type="entry name" value="MPAB/Lcp_cat_dom"/>
</dbReference>
<keyword evidence="2" id="KW-0560">Oxidoreductase</keyword>
<proteinExistence type="predicted"/>
<feature type="domain" description="ER-bound oxygenase mpaB/mpaB'/Rubber oxygenase catalytic" evidence="1">
    <location>
        <begin position="20"/>
        <end position="261"/>
    </location>
</feature>
<dbReference type="PANTHER" id="PTHR36151">
    <property type="entry name" value="BLR2777 PROTEIN"/>
    <property type="match status" value="1"/>
</dbReference>
<name>A0ABU4VJ39_9ACTN</name>
<protein>
    <submittedName>
        <fullName evidence="2">Oxygenase MpaB family protein</fullName>
        <ecNumber evidence="2">1.-.-.-</ecNumber>
    </submittedName>
</protein>
<organism evidence="2 3">
    <name type="scientific">Patulibacter brassicae</name>
    <dbReference type="NCBI Taxonomy" id="1705717"/>
    <lineage>
        <taxon>Bacteria</taxon>
        <taxon>Bacillati</taxon>
        <taxon>Actinomycetota</taxon>
        <taxon>Thermoleophilia</taxon>
        <taxon>Solirubrobacterales</taxon>
        <taxon>Patulibacteraceae</taxon>
        <taxon>Patulibacter</taxon>
    </lineage>
</organism>
<evidence type="ECO:0000313" key="3">
    <source>
        <dbReference type="Proteomes" id="UP001277761"/>
    </source>
</evidence>
<gene>
    <name evidence="2" type="ORF">SK069_09430</name>
</gene>
<dbReference type="GO" id="GO:0016491">
    <property type="term" value="F:oxidoreductase activity"/>
    <property type="evidence" value="ECO:0007669"/>
    <property type="project" value="UniProtKB-KW"/>
</dbReference>
<dbReference type="PANTHER" id="PTHR36151:SF3">
    <property type="entry name" value="ER-BOUND OXYGENASE MPAB_MPAB'_RUBBER OXYGENASE CATALYTIC DOMAIN-CONTAINING PROTEIN"/>
    <property type="match status" value="1"/>
</dbReference>
<dbReference type="Pfam" id="PF09995">
    <property type="entry name" value="MPAB_Lcp_cat"/>
    <property type="match status" value="1"/>
</dbReference>
<reference evidence="2 3" key="1">
    <citation type="submission" date="2023-11" db="EMBL/GenBank/DDBJ databases">
        <authorList>
            <person name="Xu M."/>
            <person name="Jiang T."/>
        </authorList>
    </citation>
    <scope>NUCLEOTIDE SEQUENCE [LARGE SCALE GENOMIC DNA]</scope>
    <source>
        <strain evidence="2 3">SD</strain>
    </source>
</reference>
<evidence type="ECO:0000313" key="2">
    <source>
        <dbReference type="EMBL" id="MDX8151813.1"/>
    </source>
</evidence>
<dbReference type="EC" id="1.-.-.-" evidence="2"/>
<accession>A0ABU4VJ39</accession>
<sequence>MSSSPRSAATWALGPGAVSWKVLRNPAVFVVALLREGLLLTLHPPFAAAAVDHDRVHQDPVARYRTIARYAYSTVYGTPAEAERVAGFVRRNHVRVVGIEPVSGAPYQAHSQYELSLTQALLTDSWIASYELLVGPLADAERDGFVAEQRVAGALLGVPPEHLPATAAQLQRYIAVARRRWAAGDQAREILRPFTMGEYPAGSVIGELPPLRRLLVGRAIRGLTDVALLTMDPADRELLSLPRRPELRSPRAVRASARLLAAGLGSPRGVAAWERFMKADVAAIVRRARDAEHRAGGHERAARTFACPDPSAFVAPIDDLVANWRPEVLAD</sequence>
<dbReference type="RefSeq" id="WP_319953965.1">
    <property type="nucleotide sequence ID" value="NZ_JAXAVX010000003.1"/>
</dbReference>
<keyword evidence="3" id="KW-1185">Reference proteome</keyword>
<dbReference type="Proteomes" id="UP001277761">
    <property type="component" value="Unassembled WGS sequence"/>
</dbReference>
<comment type="caution">
    <text evidence="2">The sequence shown here is derived from an EMBL/GenBank/DDBJ whole genome shotgun (WGS) entry which is preliminary data.</text>
</comment>